<keyword evidence="2" id="KW-0378">Hydrolase</keyword>
<dbReference type="Gene3D" id="3.20.20.140">
    <property type="entry name" value="Metal-dependent hydrolases"/>
    <property type="match status" value="2"/>
</dbReference>
<protein>
    <submittedName>
        <fullName evidence="2">Amidohydrolase family protein</fullName>
    </submittedName>
</protein>
<dbReference type="InterPro" id="IPR011059">
    <property type="entry name" value="Metal-dep_hydrolase_composite"/>
</dbReference>
<keyword evidence="3" id="KW-1185">Reference proteome</keyword>
<dbReference type="SUPFAM" id="SSF51338">
    <property type="entry name" value="Composite domain of metallo-dependent hydrolases"/>
    <property type="match status" value="1"/>
</dbReference>
<accession>A0A842IR76</accession>
<proteinExistence type="predicted"/>
<name>A0A842IR76_9FLAO</name>
<dbReference type="PANTHER" id="PTHR43135">
    <property type="entry name" value="ALPHA-D-RIBOSE 1-METHYLPHOSPHONATE 5-TRIPHOSPHATE DIPHOSPHATASE"/>
    <property type="match status" value="1"/>
</dbReference>
<evidence type="ECO:0000259" key="1">
    <source>
        <dbReference type="Pfam" id="PF01979"/>
    </source>
</evidence>
<reference evidence="2" key="1">
    <citation type="submission" date="2020-08" db="EMBL/GenBank/DDBJ databases">
        <title>Winogradskyella ouciana sp. nov., isolated from the hadal seawater of the Mariana Trench.</title>
        <authorList>
            <person name="He X."/>
        </authorList>
    </citation>
    <scope>NUCLEOTIDE SEQUENCE [LARGE SCALE GENOMIC DNA]</scope>
    <source>
        <strain evidence="2">KCTC 52348</strain>
    </source>
</reference>
<dbReference type="Proteomes" id="UP000533900">
    <property type="component" value="Unassembled WGS sequence"/>
</dbReference>
<dbReference type="PANTHER" id="PTHR43135:SF3">
    <property type="entry name" value="ALPHA-D-RIBOSE 1-METHYLPHOSPHONATE 5-TRIPHOSPHATE DIPHOSPHATASE"/>
    <property type="match status" value="1"/>
</dbReference>
<dbReference type="AlphaFoldDB" id="A0A842IR76"/>
<dbReference type="GO" id="GO:0016810">
    <property type="term" value="F:hydrolase activity, acting on carbon-nitrogen (but not peptide) bonds"/>
    <property type="evidence" value="ECO:0007669"/>
    <property type="project" value="InterPro"/>
</dbReference>
<dbReference type="SUPFAM" id="SSF51556">
    <property type="entry name" value="Metallo-dependent hydrolases"/>
    <property type="match status" value="1"/>
</dbReference>
<sequence>MRIYPIVIFSLSLLCLGCKQAKDCDLLIQNANVLDVETGDVLENKTIIITDGIIQNIIDEPKDYKAIQSIDAKGKLVTPSFIDSHIHPTDVFGDREKAPKSLNDNSRKKLSDAYLPFGTTTTLMMGQPESWLGTVLTWQSNPNPNFVDVFTTGGAIISKEDRKPYIGHSMVENTYKAQAKMIEYHNLGIKHIKLYYRLNNPEFQSAFETADSLGMKIYGHIGGFNLENQTINETLSIGLKNYEHLPTIPNSILNSSEDWEEANKIFEENFGELNSESRVIQYLLELSRYSETYKKNEQEEFIDKLAKEKVSFSTTIHFLYQQFGETYFTKPIDTTLTELQVERCFENFKILMQNVKKMYDKGVEIRLGSDMANGGKANLSELILLCEYGFSVNDAFKIASINGAKAIGIENDVGSLQKGKKANLLIWKKSPFDDIKNFTSEKLIIKDGKTILAE</sequence>
<dbReference type="InterPro" id="IPR051781">
    <property type="entry name" value="Metallo-dep_Hydrolase"/>
</dbReference>
<dbReference type="InterPro" id="IPR032466">
    <property type="entry name" value="Metal_Hydrolase"/>
</dbReference>
<dbReference type="EMBL" id="JACLCP010000002">
    <property type="protein sequence ID" value="MBC2845225.1"/>
    <property type="molecule type" value="Genomic_DNA"/>
</dbReference>
<evidence type="ECO:0000313" key="2">
    <source>
        <dbReference type="EMBL" id="MBC2845225.1"/>
    </source>
</evidence>
<organism evidence="2 3">
    <name type="scientific">Winogradskyella flava</name>
    <dbReference type="NCBI Taxonomy" id="1884876"/>
    <lineage>
        <taxon>Bacteria</taxon>
        <taxon>Pseudomonadati</taxon>
        <taxon>Bacteroidota</taxon>
        <taxon>Flavobacteriia</taxon>
        <taxon>Flavobacteriales</taxon>
        <taxon>Flavobacteriaceae</taxon>
        <taxon>Winogradskyella</taxon>
    </lineage>
</organism>
<dbReference type="InterPro" id="IPR006680">
    <property type="entry name" value="Amidohydro-rel"/>
</dbReference>
<dbReference type="Gene3D" id="2.30.40.10">
    <property type="entry name" value="Urease, subunit C, domain 1"/>
    <property type="match status" value="2"/>
</dbReference>
<dbReference type="Pfam" id="PF01979">
    <property type="entry name" value="Amidohydro_1"/>
    <property type="match status" value="1"/>
</dbReference>
<comment type="caution">
    <text evidence="2">The sequence shown here is derived from an EMBL/GenBank/DDBJ whole genome shotgun (WGS) entry which is preliminary data.</text>
</comment>
<gene>
    <name evidence="2" type="ORF">H7F21_08980</name>
</gene>
<dbReference type="RefSeq" id="WP_185788935.1">
    <property type="nucleotide sequence ID" value="NZ_JACLCP010000002.1"/>
</dbReference>
<evidence type="ECO:0000313" key="3">
    <source>
        <dbReference type="Proteomes" id="UP000533900"/>
    </source>
</evidence>
<feature type="domain" description="Amidohydrolase-related" evidence="1">
    <location>
        <begin position="353"/>
        <end position="449"/>
    </location>
</feature>